<evidence type="ECO:0000256" key="1">
    <source>
        <dbReference type="SAM" id="MobiDB-lite"/>
    </source>
</evidence>
<keyword evidence="3" id="KW-1185">Reference proteome</keyword>
<dbReference type="RefSeq" id="YP_010088162.1">
    <property type="nucleotide sequence ID" value="NC_055706.1"/>
</dbReference>
<accession>A0A1V1FIN9</accession>
<evidence type="ECO:0000313" key="2">
    <source>
        <dbReference type="EMBL" id="BAX03439.1"/>
    </source>
</evidence>
<organism evidence="2 3">
    <name type="scientific">Azobacteroides phage ProJPt-Bp1</name>
    <dbReference type="NCBI Taxonomy" id="1920526"/>
    <lineage>
        <taxon>Viruses</taxon>
        <taxon>Duplodnaviria</taxon>
        <taxon>Heunggongvirae</taxon>
        <taxon>Uroviricota</taxon>
        <taxon>Caudoviricetes</taxon>
        <taxon>Crassvirales</taxon>
        <taxon>Suoliviridae</taxon>
        <taxon>Dechshavirus</taxon>
        <taxon>Dechshavirus japanensis</taxon>
    </lineage>
</organism>
<dbReference type="EMBL" id="AP017903">
    <property type="protein sequence ID" value="BAX03439.1"/>
    <property type="molecule type" value="Genomic_DNA"/>
</dbReference>
<dbReference type="KEGG" id="vg:65105596"/>
<protein>
    <submittedName>
        <fullName evidence="2">Uncharacterized protein</fullName>
    </submittedName>
</protein>
<dbReference type="GeneID" id="65105596"/>
<reference evidence="2 3" key="1">
    <citation type="journal article" date="2017" name="Microbes Environ.">
        <title>Discovery and Complete Genome Sequence of a Bacteriophage from an Obligate Intracellular Symbiont of a Cellulolytic Protist in the Termite Gut.</title>
        <authorList>
            <person name="Pramono A.K."/>
            <person name="Kuwahara H."/>
            <person name="Itoh T."/>
            <person name="Toyoda A."/>
            <person name="Yamada A."/>
            <person name="Hongoh Y."/>
        </authorList>
    </citation>
    <scope>NUCLEOTIDE SEQUENCE [LARGE SCALE GENOMIC DNA]</scope>
    <source>
        <strain evidence="2">ProJPt-Bp1</strain>
    </source>
</reference>
<proteinExistence type="predicted"/>
<dbReference type="Proteomes" id="UP000222295">
    <property type="component" value="Segment"/>
</dbReference>
<feature type="region of interest" description="Disordered" evidence="1">
    <location>
        <begin position="1"/>
        <end position="36"/>
    </location>
</feature>
<evidence type="ECO:0000313" key="3">
    <source>
        <dbReference type="Proteomes" id="UP000222295"/>
    </source>
</evidence>
<name>A0A1V1FIN9_9CAUD</name>
<sequence length="428" mass="47973">MARKILPPRSRGYHPMDDYEGEEEEERGSRGGGGGGDGWWVAPLAATGAGAAIGGTSALWYKPRPMHSVNLNMTMTPTQQEIVAKGKQIKKDIPKVIKSVSGEDNQIMNAMWKGFHQMPYYKHDAKTVNQVSHQTHMFDPIKGMMMPRSAMQASSMRDFPVLAGRVGGHYVNAAAMQHLYPRFNFDKSYDENVGDKLYPNEGTFERFYKANGGRNPKAVAHINAADRDKISDQIQTQLGRFQDRYGLSPRLLTHIAEGRRSNIFDMDDKQGGVSLKHLLYDMAFDDQKFPNFHPGDRQALKSHLISTGLFNDQGQWYQPGVNLTKNPAPHPEDIGRVSGYGHFKDPMSWSLADRGGTFTNWTDEHDKKLTKFFSTYNTPGENGISPMQKHITDALSPHFANMNLQNFKQAQDSINNAGSSLGFQNFLN</sequence>